<feature type="compositionally biased region" description="Basic residues" evidence="8">
    <location>
        <begin position="360"/>
        <end position="378"/>
    </location>
</feature>
<protein>
    <recommendedName>
        <fullName evidence="7">Pre-mRNA-splicing factor 38</fullName>
    </recommendedName>
</protein>
<name>A0A0K2V6J3_LEPSM</name>
<evidence type="ECO:0000256" key="1">
    <source>
        <dbReference type="ARBA" id="ARBA00004123"/>
    </source>
</evidence>
<dbReference type="PANTHER" id="PTHR23142">
    <property type="entry name" value="PRE-MRNA-SPLICING FACTOR 38A-RELATED"/>
    <property type="match status" value="1"/>
</dbReference>
<feature type="compositionally biased region" description="Basic and acidic residues" evidence="8">
    <location>
        <begin position="342"/>
        <end position="359"/>
    </location>
</feature>
<dbReference type="KEGG" id="lsm:121124310"/>
<dbReference type="RefSeq" id="XP_040575400.1">
    <property type="nucleotide sequence ID" value="XM_040719466.2"/>
</dbReference>
<evidence type="ECO:0000256" key="6">
    <source>
        <dbReference type="ARBA" id="ARBA00023242"/>
    </source>
</evidence>
<comment type="subcellular location">
    <subcellularLocation>
        <location evidence="1 7">Nucleus</location>
    </subcellularLocation>
</comment>
<keyword evidence="5 7" id="KW-0508">mRNA splicing</keyword>
<evidence type="ECO:0000256" key="2">
    <source>
        <dbReference type="ARBA" id="ARBA00006164"/>
    </source>
</evidence>
<sequence>MMDNFMANQVMLAYAATQVATKEPSEDSEQGTLDSTVVSEKTNKGNNLPFWGNQQTMNLNPLIWTNITGSPYFKVNLFGFKTYHEVIDEIYYKVSHLEPWERGSRKTSGQTGMCGGVRGVGAGGIVSSAYCLLYKLFTLKLTRKQVNGMLNHCDSPYIRGLGFMYVRYTQPPGDLWSWFEGYLDDEEEIDCKAGGGKLQTIGEMCQQMLTKLEWFDTRFPRIPVSTQKLVDEYMQSRYSESNHQHHQQEELEEEVEEEEVKEKYPKYLPASHENVVIPSSHERRDSSKSKRHRRSGSIDKSPKKRSRERKRSPSSRHHHHKSSKSRRRSSSRERHRRHKSKKDTDRSRTPDYQDELRRYSEHRKKSKSRRRSRSRDRR</sequence>
<evidence type="ECO:0000256" key="4">
    <source>
        <dbReference type="ARBA" id="ARBA00022728"/>
    </source>
</evidence>
<evidence type="ECO:0000256" key="8">
    <source>
        <dbReference type="SAM" id="MobiDB-lite"/>
    </source>
</evidence>
<comment type="function">
    <text evidence="7">Required for pre-mRNA splicing.</text>
</comment>
<dbReference type="GO" id="GO:0000398">
    <property type="term" value="P:mRNA splicing, via spliceosome"/>
    <property type="evidence" value="ECO:0007669"/>
    <property type="project" value="UniProtKB-UniRule"/>
</dbReference>
<comment type="similarity">
    <text evidence="2 7">Belongs to the PRP38 family.</text>
</comment>
<evidence type="ECO:0000256" key="7">
    <source>
        <dbReference type="RuleBase" id="RU367025"/>
    </source>
</evidence>
<accession>A0A0K2V6J3</accession>
<reference evidence="9" key="1">
    <citation type="submission" date="2014-05" db="EMBL/GenBank/DDBJ databases">
        <authorList>
            <person name="Chronopoulou M."/>
        </authorList>
    </citation>
    <scope>NUCLEOTIDE SEQUENCE</scope>
    <source>
        <tissue evidence="9">Whole organism</tissue>
    </source>
</reference>
<dbReference type="AlphaFoldDB" id="A0A0K2V6J3"/>
<feature type="compositionally biased region" description="Basic and acidic residues" evidence="8">
    <location>
        <begin position="240"/>
        <end position="249"/>
    </location>
</feature>
<evidence type="ECO:0000256" key="5">
    <source>
        <dbReference type="ARBA" id="ARBA00023187"/>
    </source>
</evidence>
<dbReference type="EMBL" id="HACA01028738">
    <property type="protein sequence ID" value="CDW46099.1"/>
    <property type="molecule type" value="Transcribed_RNA"/>
</dbReference>
<keyword evidence="6 7" id="KW-0539">Nucleus</keyword>
<dbReference type="GO" id="GO:0005681">
    <property type="term" value="C:spliceosomal complex"/>
    <property type="evidence" value="ECO:0007669"/>
    <property type="project" value="UniProtKB-KW"/>
</dbReference>
<keyword evidence="3 7" id="KW-0507">mRNA processing</keyword>
<dbReference type="Pfam" id="PF03371">
    <property type="entry name" value="PRP38"/>
    <property type="match status" value="1"/>
</dbReference>
<evidence type="ECO:0000256" key="3">
    <source>
        <dbReference type="ARBA" id="ARBA00022664"/>
    </source>
</evidence>
<dbReference type="GeneID" id="121124310"/>
<proteinExistence type="inferred from homology"/>
<organism evidence="9">
    <name type="scientific">Lepeophtheirus salmonis</name>
    <name type="common">Salmon louse</name>
    <name type="synonym">Caligus salmonis</name>
    <dbReference type="NCBI Taxonomy" id="72036"/>
    <lineage>
        <taxon>Eukaryota</taxon>
        <taxon>Metazoa</taxon>
        <taxon>Ecdysozoa</taxon>
        <taxon>Arthropoda</taxon>
        <taxon>Crustacea</taxon>
        <taxon>Multicrustacea</taxon>
        <taxon>Hexanauplia</taxon>
        <taxon>Copepoda</taxon>
        <taxon>Siphonostomatoida</taxon>
        <taxon>Caligidae</taxon>
        <taxon>Lepeophtheirus</taxon>
    </lineage>
</organism>
<dbReference type="InterPro" id="IPR005037">
    <property type="entry name" value="PRP38"/>
</dbReference>
<dbReference type="OrthoDB" id="3881at2759"/>
<keyword evidence="4 7" id="KW-0747">Spliceosome</keyword>
<feature type="compositionally biased region" description="Basic residues" evidence="8">
    <location>
        <begin position="302"/>
        <end position="341"/>
    </location>
</feature>
<evidence type="ECO:0000313" key="9">
    <source>
        <dbReference type="EMBL" id="CDW46099.1"/>
    </source>
</evidence>
<feature type="region of interest" description="Disordered" evidence="8">
    <location>
        <begin position="237"/>
        <end position="378"/>
    </location>
</feature>
<feature type="compositionally biased region" description="Acidic residues" evidence="8">
    <location>
        <begin position="250"/>
        <end position="259"/>
    </location>
</feature>